<gene>
    <name evidence="2" type="ORF">APUU_60942A</name>
</gene>
<evidence type="ECO:0000313" key="2">
    <source>
        <dbReference type="EMBL" id="BCS27894.1"/>
    </source>
</evidence>
<dbReference type="GeneID" id="64977891"/>
<dbReference type="EMBL" id="AP024448">
    <property type="protein sequence ID" value="BCS27894.1"/>
    <property type="molecule type" value="Genomic_DNA"/>
</dbReference>
<dbReference type="PROSITE" id="PS51257">
    <property type="entry name" value="PROKAR_LIPOPROTEIN"/>
    <property type="match status" value="1"/>
</dbReference>
<reference evidence="2" key="1">
    <citation type="submission" date="2021-01" db="EMBL/GenBank/DDBJ databases">
        <authorList>
            <consortium name="Aspergillus puulaauensis MK2 genome sequencing consortium"/>
            <person name="Kazuki M."/>
            <person name="Futagami T."/>
        </authorList>
    </citation>
    <scope>NUCLEOTIDE SEQUENCE</scope>
    <source>
        <strain evidence="2">MK2</strain>
    </source>
</reference>
<dbReference type="AlphaFoldDB" id="A0A7R8AQ68"/>
<protein>
    <recommendedName>
        <fullName evidence="4">Secreted protein</fullName>
    </recommendedName>
</protein>
<organism evidence="2 3">
    <name type="scientific">Aspergillus puulaauensis</name>
    <dbReference type="NCBI Taxonomy" id="1220207"/>
    <lineage>
        <taxon>Eukaryota</taxon>
        <taxon>Fungi</taxon>
        <taxon>Dikarya</taxon>
        <taxon>Ascomycota</taxon>
        <taxon>Pezizomycotina</taxon>
        <taxon>Eurotiomycetes</taxon>
        <taxon>Eurotiomycetidae</taxon>
        <taxon>Eurotiales</taxon>
        <taxon>Aspergillaceae</taxon>
        <taxon>Aspergillus</taxon>
    </lineage>
</organism>
<keyword evidence="3" id="KW-1185">Reference proteome</keyword>
<reference evidence="2" key="2">
    <citation type="submission" date="2021-02" db="EMBL/GenBank/DDBJ databases">
        <title>Aspergillus puulaauensis MK2 genome sequence.</title>
        <authorList>
            <person name="Futagami T."/>
            <person name="Mori K."/>
            <person name="Kadooka C."/>
            <person name="Tanaka T."/>
        </authorList>
    </citation>
    <scope>NUCLEOTIDE SEQUENCE</scope>
    <source>
        <strain evidence="2">MK2</strain>
    </source>
</reference>
<evidence type="ECO:0000256" key="1">
    <source>
        <dbReference type="SAM" id="SignalP"/>
    </source>
</evidence>
<keyword evidence="1" id="KW-0732">Signal</keyword>
<evidence type="ECO:0008006" key="4">
    <source>
        <dbReference type="Google" id="ProtNLM"/>
    </source>
</evidence>
<accession>A0A7R8AQ68</accession>
<feature type="signal peptide" evidence="1">
    <location>
        <begin position="1"/>
        <end position="25"/>
    </location>
</feature>
<proteinExistence type="predicted"/>
<evidence type="ECO:0000313" key="3">
    <source>
        <dbReference type="Proteomes" id="UP000654913"/>
    </source>
</evidence>
<dbReference type="RefSeq" id="XP_041560080.1">
    <property type="nucleotide sequence ID" value="XM_041694229.1"/>
</dbReference>
<dbReference type="PROSITE" id="PS51318">
    <property type="entry name" value="TAT"/>
    <property type="match status" value="1"/>
</dbReference>
<dbReference type="InterPro" id="IPR006311">
    <property type="entry name" value="TAT_signal"/>
</dbReference>
<sequence length="170" mass="17422">MTTALSRSSFLGMFMVTSALGGAVSCNIGCAASPSAEAWAGFVPLPPLDPDALPGRSISMSSVWIDSVDRTALALLLLAGSGCGSPPRLGSRSSSGVDGLRVICLPRVLERTCGCGRVPVLDRDLDAGAVPLLDLDPEAAAGPGSDAWESEAVEALEFEAPNSFQVFNNV</sequence>
<feature type="chain" id="PRO_5031192219" description="Secreted protein" evidence="1">
    <location>
        <begin position="26"/>
        <end position="170"/>
    </location>
</feature>
<dbReference type="Proteomes" id="UP000654913">
    <property type="component" value="Chromosome 6"/>
</dbReference>
<dbReference type="KEGG" id="apuu:APUU_60942A"/>
<name>A0A7R8AQ68_9EURO</name>